<feature type="region of interest" description="Disordered" evidence="1">
    <location>
        <begin position="33"/>
        <end position="60"/>
    </location>
</feature>
<proteinExistence type="predicted"/>
<keyword evidence="3" id="KW-1185">Reference proteome</keyword>
<reference evidence="2" key="1">
    <citation type="submission" date="2023-04" db="EMBL/GenBank/DDBJ databases">
        <title>Phytophthora fragariaefolia NBRC 109709.</title>
        <authorList>
            <person name="Ichikawa N."/>
            <person name="Sato H."/>
            <person name="Tonouchi N."/>
        </authorList>
    </citation>
    <scope>NUCLEOTIDE SEQUENCE</scope>
    <source>
        <strain evidence="2">NBRC 109709</strain>
    </source>
</reference>
<organism evidence="2 3">
    <name type="scientific">Phytophthora fragariaefolia</name>
    <dbReference type="NCBI Taxonomy" id="1490495"/>
    <lineage>
        <taxon>Eukaryota</taxon>
        <taxon>Sar</taxon>
        <taxon>Stramenopiles</taxon>
        <taxon>Oomycota</taxon>
        <taxon>Peronosporomycetes</taxon>
        <taxon>Peronosporales</taxon>
        <taxon>Peronosporaceae</taxon>
        <taxon>Phytophthora</taxon>
    </lineage>
</organism>
<dbReference type="AlphaFoldDB" id="A0A9W7CTW4"/>
<dbReference type="EMBL" id="BSXT01001230">
    <property type="protein sequence ID" value="GMF40187.1"/>
    <property type="molecule type" value="Genomic_DNA"/>
</dbReference>
<feature type="compositionally biased region" description="Low complexity" evidence="1">
    <location>
        <begin position="33"/>
        <end position="43"/>
    </location>
</feature>
<evidence type="ECO:0000313" key="2">
    <source>
        <dbReference type="EMBL" id="GMF40187.1"/>
    </source>
</evidence>
<gene>
    <name evidence="2" type="ORF">Pfra01_001223100</name>
</gene>
<accession>A0A9W7CTW4</accession>
<protein>
    <submittedName>
        <fullName evidence="2">Unnamed protein product</fullName>
    </submittedName>
</protein>
<evidence type="ECO:0000313" key="3">
    <source>
        <dbReference type="Proteomes" id="UP001165121"/>
    </source>
</evidence>
<evidence type="ECO:0000256" key="1">
    <source>
        <dbReference type="SAM" id="MobiDB-lite"/>
    </source>
</evidence>
<dbReference type="Proteomes" id="UP001165121">
    <property type="component" value="Unassembled WGS sequence"/>
</dbReference>
<sequence>MLAQLMQFMMHSQQQQQQQMREMMAQQLAFQQQLLPQQAQPRLPQKKKGDPPIFKGNAPDDLELWIFSTEQ</sequence>
<name>A0A9W7CTW4_9STRA</name>
<comment type="caution">
    <text evidence="2">The sequence shown here is derived from an EMBL/GenBank/DDBJ whole genome shotgun (WGS) entry which is preliminary data.</text>
</comment>